<dbReference type="Proteomes" id="UP000600588">
    <property type="component" value="Unassembled WGS sequence"/>
</dbReference>
<dbReference type="EMBL" id="JACVXB010000002">
    <property type="protein sequence ID" value="MBD0831613.1"/>
    <property type="molecule type" value="Genomic_DNA"/>
</dbReference>
<proteinExistence type="predicted"/>
<reference evidence="1 2" key="1">
    <citation type="submission" date="2020-09" db="EMBL/GenBank/DDBJ databases">
        <title>TT11 complete genome.</title>
        <authorList>
            <person name="Wu Z."/>
        </authorList>
    </citation>
    <scope>NUCLEOTIDE SEQUENCE [LARGE SCALE GENOMIC DNA]</scope>
    <source>
        <strain evidence="1 2">TT11</strain>
    </source>
</reference>
<evidence type="ECO:0000313" key="2">
    <source>
        <dbReference type="Proteomes" id="UP000600588"/>
    </source>
</evidence>
<keyword evidence="2" id="KW-1185">Reference proteome</keyword>
<dbReference type="RefSeq" id="WP_188229405.1">
    <property type="nucleotide sequence ID" value="NZ_JACVXB010000002.1"/>
</dbReference>
<name>A0A8J6U785_9FLAO</name>
<accession>A0A8J6U785</accession>
<evidence type="ECO:0008006" key="3">
    <source>
        <dbReference type="Google" id="ProtNLM"/>
    </source>
</evidence>
<dbReference type="AlphaFoldDB" id="A0A8J6U785"/>
<evidence type="ECO:0000313" key="1">
    <source>
        <dbReference type="EMBL" id="MBD0831613.1"/>
    </source>
</evidence>
<gene>
    <name evidence="1" type="ORF">ICJ83_05655</name>
</gene>
<protein>
    <recommendedName>
        <fullName evidence="3">TonB C-terminal domain-containing protein</fullName>
    </recommendedName>
</protein>
<sequence>MKRKILFIALLAYSINNYSQIRNKTDLQNRASEAISDRIYMEKKSSYFTKQEYSLISYKEKQLFQNLSKPDEKSDLSQYLAQHITQKDLNKIDFNKIKASYKLNTDPFKSNFFDYTIRLTFQINEKDKYRNVSVNTGNLELNKKIKDIFIHYPLDKLKITNKNRTGINSVQLFTRKNKQAIIMASTNIVCDELPIFKGCSPEERHTKRSSCNYKCLKDFILNNIALSTIEKQKKRGEIRVYPRFSIDTNGSVFKINSLAPNKIIKMEIDRIIKSINYKIIPAKRNGIPVDYYYNTEFLFVIEKQK</sequence>
<organism evidence="1 2">
    <name type="scientific">Aestuariibaculum sediminum</name>
    <dbReference type="NCBI Taxonomy" id="2770637"/>
    <lineage>
        <taxon>Bacteria</taxon>
        <taxon>Pseudomonadati</taxon>
        <taxon>Bacteroidota</taxon>
        <taxon>Flavobacteriia</taxon>
        <taxon>Flavobacteriales</taxon>
        <taxon>Flavobacteriaceae</taxon>
    </lineage>
</organism>
<comment type="caution">
    <text evidence="1">The sequence shown here is derived from an EMBL/GenBank/DDBJ whole genome shotgun (WGS) entry which is preliminary data.</text>
</comment>